<comment type="caution">
    <text evidence="6">The sequence shown here is derived from an EMBL/GenBank/DDBJ whole genome shotgun (WGS) entry which is preliminary data.</text>
</comment>
<dbReference type="InterPro" id="IPR029044">
    <property type="entry name" value="Nucleotide-diphossugar_trans"/>
</dbReference>
<keyword evidence="4 5" id="KW-0448">Lipopolysaccharide biosynthesis</keyword>
<comment type="function">
    <text evidence="5">Activates KDO (a required 8-carbon sugar) for incorporation into bacterial lipopolysaccharide in Gram-negative bacteria.</text>
</comment>
<dbReference type="PANTHER" id="PTHR42866:SF2">
    <property type="entry name" value="3-DEOXY-MANNO-OCTULOSONATE CYTIDYLYLTRANSFERASE, MITOCHONDRIAL"/>
    <property type="match status" value="1"/>
</dbReference>
<name>A0A171KVH5_9BURK</name>
<dbReference type="GO" id="GO:0033468">
    <property type="term" value="P:CMP-keto-3-deoxy-D-manno-octulosonic acid biosynthetic process"/>
    <property type="evidence" value="ECO:0007669"/>
    <property type="project" value="UniProtKB-UniRule"/>
</dbReference>
<comment type="pathway">
    <text evidence="5">Nucleotide-sugar biosynthesis; CMP-3-deoxy-D-manno-octulosonate biosynthesis; CMP-3-deoxy-D-manno-octulosonate from 3-deoxy-D-manno-octulosonate and CTP: step 1/1.</text>
</comment>
<evidence type="ECO:0000256" key="1">
    <source>
        <dbReference type="ARBA" id="ARBA00004370"/>
    </source>
</evidence>
<evidence type="ECO:0000256" key="5">
    <source>
        <dbReference type="HAMAP-Rule" id="MF_00057"/>
    </source>
</evidence>
<dbReference type="EMBL" id="LBNE01000001">
    <property type="protein sequence ID" value="KKO72892.1"/>
    <property type="molecule type" value="Genomic_DNA"/>
</dbReference>
<comment type="similarity">
    <text evidence="5">Belongs to the KdsB family.</text>
</comment>
<keyword evidence="5" id="KW-0963">Cytoplasm</keyword>
<accession>A0A171KVH5</accession>
<dbReference type="NCBIfam" id="TIGR00466">
    <property type="entry name" value="kdsB"/>
    <property type="match status" value="1"/>
</dbReference>
<evidence type="ECO:0000256" key="4">
    <source>
        <dbReference type="ARBA" id="ARBA00022985"/>
    </source>
</evidence>
<dbReference type="Pfam" id="PF02348">
    <property type="entry name" value="CTP_transf_3"/>
    <property type="match status" value="1"/>
</dbReference>
<reference evidence="6 7" key="1">
    <citation type="submission" date="2015-04" db="EMBL/GenBank/DDBJ databases">
        <title>Genome sequence of Kerstersia gyiorum CG1.</title>
        <authorList>
            <person name="Greninger A.L."/>
            <person name="Kozyreva V."/>
            <person name="Chaturvedi V."/>
        </authorList>
    </citation>
    <scope>NUCLEOTIDE SEQUENCE [LARGE SCALE GENOMIC DNA]</scope>
    <source>
        <strain evidence="6 7">CG1</strain>
    </source>
</reference>
<organism evidence="6 7">
    <name type="scientific">Kerstersia gyiorum</name>
    <dbReference type="NCBI Taxonomy" id="206506"/>
    <lineage>
        <taxon>Bacteria</taxon>
        <taxon>Pseudomonadati</taxon>
        <taxon>Pseudomonadota</taxon>
        <taxon>Betaproteobacteria</taxon>
        <taxon>Burkholderiales</taxon>
        <taxon>Alcaligenaceae</taxon>
        <taxon>Kerstersia</taxon>
    </lineage>
</organism>
<dbReference type="EC" id="2.7.7.38" evidence="5"/>
<dbReference type="RefSeq" id="WP_068366450.1">
    <property type="nucleotide sequence ID" value="NZ_CP169556.1"/>
</dbReference>
<dbReference type="GO" id="GO:0008690">
    <property type="term" value="F:3-deoxy-manno-octulosonate cytidylyltransferase activity"/>
    <property type="evidence" value="ECO:0007669"/>
    <property type="project" value="UniProtKB-UniRule"/>
</dbReference>
<dbReference type="PATRIC" id="fig|206506.3.peg.166"/>
<sequence>MRIAIVIPARYASSRLPGKPLLDIHGKPMVQHVYERASQARGVDHVVVATDDARIFDAVRSFGGQAVMTRDDHPSGTDRLAEVMAKLPAEVYINVQGDEPMIRPGDIEILADGMRADPAIAVATLCHPISVQDAEDPNQVKVVLADNGDALYFSRARIPYVRDADTAVTYLKHIGIYAYRHDVLRDYARLPRPVMERAEQLEQLRLLAAGLRIRAWQVEAVGPGVDTPEGLERVRALMAG</sequence>
<dbReference type="NCBIfam" id="NF003952">
    <property type="entry name" value="PRK05450.1-5"/>
    <property type="match status" value="1"/>
</dbReference>
<dbReference type="SUPFAM" id="SSF53448">
    <property type="entry name" value="Nucleotide-diphospho-sugar transferases"/>
    <property type="match status" value="1"/>
</dbReference>
<evidence type="ECO:0000256" key="2">
    <source>
        <dbReference type="ARBA" id="ARBA00022679"/>
    </source>
</evidence>
<gene>
    <name evidence="5" type="primary">kdsB</name>
    <name evidence="6" type="ORF">AAV32_00675</name>
</gene>
<keyword evidence="2 5" id="KW-0808">Transferase</keyword>
<dbReference type="GO" id="GO:0005829">
    <property type="term" value="C:cytosol"/>
    <property type="evidence" value="ECO:0007669"/>
    <property type="project" value="TreeGrafter"/>
</dbReference>
<evidence type="ECO:0000256" key="3">
    <source>
        <dbReference type="ARBA" id="ARBA00022695"/>
    </source>
</evidence>
<dbReference type="NCBIfam" id="NF003950">
    <property type="entry name" value="PRK05450.1-3"/>
    <property type="match status" value="1"/>
</dbReference>
<dbReference type="CDD" id="cd02517">
    <property type="entry name" value="CMP-KDO-Synthetase"/>
    <property type="match status" value="1"/>
</dbReference>
<dbReference type="InterPro" id="IPR004528">
    <property type="entry name" value="KdsB"/>
</dbReference>
<evidence type="ECO:0000313" key="6">
    <source>
        <dbReference type="EMBL" id="KKO72892.1"/>
    </source>
</evidence>
<dbReference type="STRING" id="206506.AAV32_00675"/>
<proteinExistence type="inferred from homology"/>
<dbReference type="InterPro" id="IPR003329">
    <property type="entry name" value="Cytidylyl_trans"/>
</dbReference>
<dbReference type="PANTHER" id="PTHR42866">
    <property type="entry name" value="3-DEOXY-MANNO-OCTULOSONATE CYTIDYLYLTRANSFERASE"/>
    <property type="match status" value="1"/>
</dbReference>
<comment type="subcellular location">
    <subcellularLocation>
        <location evidence="5">Cytoplasm</location>
    </subcellularLocation>
    <subcellularLocation>
        <location evidence="1">Membrane</location>
    </subcellularLocation>
</comment>
<dbReference type="HAMAP" id="MF_00057">
    <property type="entry name" value="KdsB"/>
    <property type="match status" value="1"/>
</dbReference>
<dbReference type="Gene3D" id="3.90.550.10">
    <property type="entry name" value="Spore Coat Polysaccharide Biosynthesis Protein SpsA, Chain A"/>
    <property type="match status" value="1"/>
</dbReference>
<dbReference type="GO" id="GO:0016020">
    <property type="term" value="C:membrane"/>
    <property type="evidence" value="ECO:0007669"/>
    <property type="project" value="UniProtKB-SubCell"/>
</dbReference>
<dbReference type="AlphaFoldDB" id="A0A171KVH5"/>
<comment type="catalytic activity">
    <reaction evidence="5">
        <text>3-deoxy-alpha-D-manno-oct-2-ulosonate + CTP = CMP-3-deoxy-beta-D-manno-octulosonate + diphosphate</text>
        <dbReference type="Rhea" id="RHEA:23448"/>
        <dbReference type="ChEBI" id="CHEBI:33019"/>
        <dbReference type="ChEBI" id="CHEBI:37563"/>
        <dbReference type="ChEBI" id="CHEBI:85986"/>
        <dbReference type="ChEBI" id="CHEBI:85987"/>
        <dbReference type="EC" id="2.7.7.38"/>
    </reaction>
</comment>
<dbReference type="NCBIfam" id="NF009905">
    <property type="entry name" value="PRK13368.1"/>
    <property type="match status" value="1"/>
</dbReference>
<keyword evidence="3 5" id="KW-0548">Nucleotidyltransferase</keyword>
<keyword evidence="7" id="KW-1185">Reference proteome</keyword>
<evidence type="ECO:0000313" key="7">
    <source>
        <dbReference type="Proteomes" id="UP000078084"/>
    </source>
</evidence>
<protein>
    <recommendedName>
        <fullName evidence="5">3-deoxy-manno-octulosonate cytidylyltransferase</fullName>
        <ecNumber evidence="5">2.7.7.38</ecNumber>
    </recommendedName>
    <alternativeName>
        <fullName evidence="5">CMP-2-keto-3-deoxyoctulosonic acid synthase</fullName>
        <shortName evidence="5">CKS</shortName>
        <shortName evidence="5">CMP-KDO synthase</shortName>
    </alternativeName>
</protein>
<dbReference type="GeneID" id="99727383"/>
<dbReference type="FunFam" id="3.90.550.10:FF:000011">
    <property type="entry name" value="3-deoxy-manno-octulosonate cytidylyltransferase"/>
    <property type="match status" value="1"/>
</dbReference>
<dbReference type="Proteomes" id="UP000078084">
    <property type="component" value="Unassembled WGS sequence"/>
</dbReference>
<dbReference type="GO" id="GO:0009103">
    <property type="term" value="P:lipopolysaccharide biosynthetic process"/>
    <property type="evidence" value="ECO:0007669"/>
    <property type="project" value="UniProtKB-UniRule"/>
</dbReference>
<dbReference type="UniPathway" id="UPA00358">
    <property type="reaction ID" value="UER00476"/>
</dbReference>